<evidence type="ECO:0000256" key="2">
    <source>
        <dbReference type="ARBA" id="ARBA00022525"/>
    </source>
</evidence>
<evidence type="ECO:0000259" key="7">
    <source>
        <dbReference type="PROSITE" id="PS51465"/>
    </source>
</evidence>
<dbReference type="AlphaFoldDB" id="F7D6E1"/>
<evidence type="ECO:0000256" key="1">
    <source>
        <dbReference type="ARBA" id="ARBA00004613"/>
    </source>
</evidence>
<dbReference type="OMA" id="NECHLCL"/>
<keyword evidence="3" id="KW-0646">Protease inhibitor</keyword>
<organism evidence="8 9">
    <name type="scientific">Monodelphis domestica</name>
    <name type="common">Gray short-tailed opossum</name>
    <dbReference type="NCBI Taxonomy" id="13616"/>
    <lineage>
        <taxon>Eukaryota</taxon>
        <taxon>Metazoa</taxon>
        <taxon>Chordata</taxon>
        <taxon>Craniata</taxon>
        <taxon>Vertebrata</taxon>
        <taxon>Euteleostomi</taxon>
        <taxon>Mammalia</taxon>
        <taxon>Metatheria</taxon>
        <taxon>Didelphimorphia</taxon>
        <taxon>Didelphidae</taxon>
        <taxon>Monodelphis</taxon>
    </lineage>
</organism>
<keyword evidence="4" id="KW-0722">Serine protease inhibitor</keyword>
<proteinExistence type="predicted"/>
<dbReference type="Proteomes" id="UP000002280">
    <property type="component" value="Chromosome 6"/>
</dbReference>
<protein>
    <submittedName>
        <fullName evidence="8">Serine peptidase inhibitor Kazal type 4</fullName>
    </submittedName>
</protein>
<dbReference type="InterPro" id="IPR001239">
    <property type="entry name" value="Prot_inh_Kazal-m"/>
</dbReference>
<evidence type="ECO:0000256" key="5">
    <source>
        <dbReference type="ARBA" id="ARBA00023157"/>
    </source>
</evidence>
<name>F7D6E1_MONDO</name>
<evidence type="ECO:0000313" key="9">
    <source>
        <dbReference type="Proteomes" id="UP000002280"/>
    </source>
</evidence>
<dbReference type="PROSITE" id="PS51465">
    <property type="entry name" value="KAZAL_2"/>
    <property type="match status" value="1"/>
</dbReference>
<reference evidence="8" key="3">
    <citation type="submission" date="2025-09" db="UniProtKB">
        <authorList>
            <consortium name="Ensembl"/>
        </authorList>
    </citation>
    <scope>IDENTIFICATION</scope>
</reference>
<gene>
    <name evidence="8" type="primary">SPINK4</name>
</gene>
<dbReference type="GeneID" id="103099784"/>
<dbReference type="Gene3D" id="3.30.60.30">
    <property type="match status" value="1"/>
</dbReference>
<dbReference type="OrthoDB" id="126772at2759"/>
<accession>F7D6E1</accession>
<evidence type="ECO:0000313" key="8">
    <source>
        <dbReference type="Ensembl" id="ENSMODP00000004957.3"/>
    </source>
</evidence>
<keyword evidence="9" id="KW-1185">Reference proteome</keyword>
<dbReference type="InterPro" id="IPR039932">
    <property type="entry name" value="Spink4-like"/>
</dbReference>
<keyword evidence="5" id="KW-1015">Disulfide bond</keyword>
<dbReference type="HOGENOM" id="CLU_169765_2_0_1"/>
<dbReference type="PROSITE" id="PS00282">
    <property type="entry name" value="KAZAL_1"/>
    <property type="match status" value="1"/>
</dbReference>
<evidence type="ECO:0000256" key="4">
    <source>
        <dbReference type="ARBA" id="ARBA00022900"/>
    </source>
</evidence>
<dbReference type="SUPFAM" id="SSF100895">
    <property type="entry name" value="Kazal-type serine protease inhibitors"/>
    <property type="match status" value="1"/>
</dbReference>
<reference evidence="8 9" key="1">
    <citation type="journal article" date="2007" name="Nature">
        <title>Genome of the marsupial Monodelphis domestica reveals innovation in non-coding sequences.</title>
        <authorList>
            <person name="Mikkelsen T.S."/>
            <person name="Wakefield M.J."/>
            <person name="Aken B."/>
            <person name="Amemiya C.T."/>
            <person name="Chang J.L."/>
            <person name="Duke S."/>
            <person name="Garber M."/>
            <person name="Gentles A.J."/>
            <person name="Goodstadt L."/>
            <person name="Heger A."/>
            <person name="Jurka J."/>
            <person name="Kamal M."/>
            <person name="Mauceli E."/>
            <person name="Searle S.M."/>
            <person name="Sharpe T."/>
            <person name="Baker M.L."/>
            <person name="Batzer M.A."/>
            <person name="Benos P.V."/>
            <person name="Belov K."/>
            <person name="Clamp M."/>
            <person name="Cook A."/>
            <person name="Cuff J."/>
            <person name="Das R."/>
            <person name="Davidow L."/>
            <person name="Deakin J.E."/>
            <person name="Fazzari M.J."/>
            <person name="Glass J.L."/>
            <person name="Grabherr M."/>
            <person name="Greally J.M."/>
            <person name="Gu W."/>
            <person name="Hore T.A."/>
            <person name="Huttley G.A."/>
            <person name="Kleber M."/>
            <person name="Jirtle R.L."/>
            <person name="Koina E."/>
            <person name="Lee J.T."/>
            <person name="Mahony S."/>
            <person name="Marra M.A."/>
            <person name="Miller R.D."/>
            <person name="Nicholls R.D."/>
            <person name="Oda M."/>
            <person name="Papenfuss A.T."/>
            <person name="Parra Z.E."/>
            <person name="Pollock D.D."/>
            <person name="Ray D.A."/>
            <person name="Schein J.E."/>
            <person name="Speed T.P."/>
            <person name="Thompson K."/>
            <person name="VandeBerg J.L."/>
            <person name="Wade C.M."/>
            <person name="Walker J.A."/>
            <person name="Waters P.D."/>
            <person name="Webber C."/>
            <person name="Weidman J.R."/>
            <person name="Xie X."/>
            <person name="Zody M.C."/>
            <person name="Baldwin J."/>
            <person name="Abdouelleil A."/>
            <person name="Abdulkadir J."/>
            <person name="Abebe A."/>
            <person name="Abera B."/>
            <person name="Abreu J."/>
            <person name="Acer S.C."/>
            <person name="Aftuck L."/>
            <person name="Alexander A."/>
            <person name="An P."/>
            <person name="Anderson E."/>
            <person name="Anderson S."/>
            <person name="Arachi H."/>
            <person name="Azer M."/>
            <person name="Bachantsang P."/>
            <person name="Barry A."/>
            <person name="Bayul T."/>
            <person name="Berlin A."/>
            <person name="Bessette D."/>
            <person name="Bloom T."/>
            <person name="Bloom T."/>
            <person name="Boguslavskiy L."/>
            <person name="Bonnet C."/>
            <person name="Boukhgalter B."/>
            <person name="Bourzgui I."/>
            <person name="Brown A."/>
            <person name="Cahill P."/>
            <person name="Channer S."/>
            <person name="Cheshatsang Y."/>
            <person name="Chuda L."/>
            <person name="Citroen M."/>
            <person name="Collymore A."/>
            <person name="Cooke P."/>
            <person name="Costello M."/>
            <person name="D'Aco K."/>
            <person name="Daza R."/>
            <person name="De Haan G."/>
            <person name="DeGray S."/>
            <person name="DeMaso C."/>
            <person name="Dhargay N."/>
            <person name="Dooley K."/>
            <person name="Dooley E."/>
            <person name="Doricent M."/>
            <person name="Dorje P."/>
            <person name="Dorjee K."/>
            <person name="Dupes A."/>
            <person name="Elong R."/>
            <person name="Falk J."/>
            <person name="Farina A."/>
            <person name="Faro S."/>
            <person name="Ferguson D."/>
            <person name="Fisher S."/>
            <person name="Foley C.D."/>
            <person name="Franke A."/>
            <person name="Friedrich D."/>
            <person name="Gadbois L."/>
            <person name="Gearin G."/>
            <person name="Gearin C.R."/>
            <person name="Giannoukos G."/>
            <person name="Goode T."/>
            <person name="Graham J."/>
            <person name="Grandbois E."/>
            <person name="Grewal S."/>
            <person name="Gyaltsen K."/>
            <person name="Hafez N."/>
            <person name="Hagos B."/>
            <person name="Hall J."/>
            <person name="Henson C."/>
            <person name="Hollinger A."/>
            <person name="Honan T."/>
            <person name="Huard M.D."/>
            <person name="Hughes L."/>
            <person name="Hurhula B."/>
            <person name="Husby M.E."/>
            <person name="Kamat A."/>
            <person name="Kanga B."/>
            <person name="Kashin S."/>
            <person name="Khazanovich D."/>
            <person name="Kisner P."/>
            <person name="Lance K."/>
            <person name="Lara M."/>
            <person name="Lee W."/>
            <person name="Lennon N."/>
            <person name="Letendre F."/>
            <person name="LeVine R."/>
            <person name="Lipovsky A."/>
            <person name="Liu X."/>
            <person name="Liu J."/>
            <person name="Liu S."/>
            <person name="Lokyitsang T."/>
            <person name="Lokyitsang Y."/>
            <person name="Lubonja R."/>
            <person name="Lui A."/>
            <person name="MacDonald P."/>
            <person name="Magnisalis V."/>
            <person name="Maru K."/>
            <person name="Matthews C."/>
            <person name="McCusker W."/>
            <person name="McDonough S."/>
            <person name="Mehta T."/>
            <person name="Meldrim J."/>
            <person name="Meneus L."/>
            <person name="Mihai O."/>
            <person name="Mihalev A."/>
            <person name="Mihova T."/>
            <person name="Mittelman R."/>
            <person name="Mlenga V."/>
            <person name="Montmayeur A."/>
            <person name="Mulrain L."/>
            <person name="Navidi A."/>
            <person name="Naylor J."/>
            <person name="Negash T."/>
            <person name="Nguyen T."/>
            <person name="Nguyen N."/>
            <person name="Nicol R."/>
            <person name="Norbu C."/>
            <person name="Norbu N."/>
            <person name="Novod N."/>
            <person name="O'Neill B."/>
            <person name="Osman S."/>
            <person name="Markiewicz E."/>
            <person name="Oyono O.L."/>
            <person name="Patti C."/>
            <person name="Phunkhang P."/>
            <person name="Pierre F."/>
            <person name="Priest M."/>
            <person name="Raghuraman S."/>
            <person name="Rege F."/>
            <person name="Reyes R."/>
            <person name="Rise C."/>
            <person name="Rogov P."/>
            <person name="Ross K."/>
            <person name="Ryan E."/>
            <person name="Settipalli S."/>
            <person name="Shea T."/>
            <person name="Sherpa N."/>
            <person name="Shi L."/>
            <person name="Shih D."/>
            <person name="Sparrow T."/>
            <person name="Spaulding J."/>
            <person name="Stalker J."/>
            <person name="Stange-Thomann N."/>
            <person name="Stavropoulos S."/>
            <person name="Stone C."/>
            <person name="Strader C."/>
            <person name="Tesfaye S."/>
            <person name="Thomson T."/>
            <person name="Thoulutsang Y."/>
            <person name="Thoulutsang D."/>
            <person name="Topham K."/>
            <person name="Topping I."/>
            <person name="Tsamla T."/>
            <person name="Vassiliev H."/>
            <person name="Vo A."/>
            <person name="Wangchuk T."/>
            <person name="Wangdi T."/>
            <person name="Weiand M."/>
            <person name="Wilkinson J."/>
            <person name="Wilson A."/>
            <person name="Yadav S."/>
            <person name="Young G."/>
            <person name="Yu Q."/>
            <person name="Zembek L."/>
            <person name="Zhong D."/>
            <person name="Zimmer A."/>
            <person name="Zwirko Z."/>
            <person name="Jaffe D.B."/>
            <person name="Alvarez P."/>
            <person name="Brockman W."/>
            <person name="Butler J."/>
            <person name="Chin C."/>
            <person name="Gnerre S."/>
            <person name="MacCallum I."/>
            <person name="Graves J.A."/>
            <person name="Ponting C.P."/>
            <person name="Breen M."/>
            <person name="Samollow P.B."/>
            <person name="Lander E.S."/>
            <person name="Lindblad-Toh K."/>
        </authorList>
    </citation>
    <scope>NUCLEOTIDE SEQUENCE [LARGE SCALE GENOMIC DNA]</scope>
</reference>
<dbReference type="CDD" id="cd01327">
    <property type="entry name" value="KAZAL_PSTI"/>
    <property type="match status" value="1"/>
</dbReference>
<dbReference type="STRING" id="13616.ENSMODP00000004957"/>
<dbReference type="InParanoid" id="F7D6E1"/>
<feature type="chain" id="PRO_5003355951" evidence="6">
    <location>
        <begin position="21"/>
        <end position="85"/>
    </location>
</feature>
<dbReference type="GO" id="GO:0004867">
    <property type="term" value="F:serine-type endopeptidase inhibitor activity"/>
    <property type="evidence" value="ECO:0007669"/>
    <property type="project" value="UniProtKB-KW"/>
</dbReference>
<evidence type="ECO:0000256" key="6">
    <source>
        <dbReference type="SAM" id="SignalP"/>
    </source>
</evidence>
<dbReference type="Ensembl" id="ENSMODT00000005064.4">
    <property type="protein sequence ID" value="ENSMODP00000004957.3"/>
    <property type="gene ID" value="ENSMODG00000004031.4"/>
</dbReference>
<reference evidence="8" key="2">
    <citation type="submission" date="2025-08" db="UniProtKB">
        <authorList>
            <consortium name="Ensembl"/>
        </authorList>
    </citation>
    <scope>IDENTIFICATION</scope>
</reference>
<dbReference type="InterPro" id="IPR002350">
    <property type="entry name" value="Kazal_dom"/>
</dbReference>
<dbReference type="PRINTS" id="PR00290">
    <property type="entry name" value="KAZALINHBTR"/>
</dbReference>
<dbReference type="PANTHER" id="PTHR21179:SF0">
    <property type="entry name" value="SERINE PROTEASE INHIBITOR KAZAL-TYPE 4"/>
    <property type="match status" value="1"/>
</dbReference>
<dbReference type="Bgee" id="ENSMODG00000004031">
    <property type="expression patterns" value="Expressed in ovary and 4 other cell types or tissues"/>
</dbReference>
<dbReference type="FunCoup" id="F7D6E1">
    <property type="interactions" value="15"/>
</dbReference>
<feature type="domain" description="Kazal-like" evidence="7">
    <location>
        <begin position="30"/>
        <end position="85"/>
    </location>
</feature>
<dbReference type="eggNOG" id="KOG3649">
    <property type="taxonomic scope" value="Eukaryota"/>
</dbReference>
<keyword evidence="2" id="KW-0964">Secreted</keyword>
<dbReference type="PANTHER" id="PTHR21179">
    <property type="entry name" value="SERINE-TYPE ENDOPEPTIDASE INHIBITOR"/>
    <property type="match status" value="1"/>
</dbReference>
<dbReference type="KEGG" id="mdo:103099784"/>
<dbReference type="CTD" id="27290"/>
<keyword evidence="6" id="KW-0732">Signal</keyword>
<evidence type="ECO:0000256" key="3">
    <source>
        <dbReference type="ARBA" id="ARBA00022690"/>
    </source>
</evidence>
<dbReference type="InterPro" id="IPR036058">
    <property type="entry name" value="Kazal_dom_sf"/>
</dbReference>
<dbReference type="GO" id="GO:0005576">
    <property type="term" value="C:extracellular region"/>
    <property type="evidence" value="ECO:0007669"/>
    <property type="project" value="UniProtKB-SubCell"/>
</dbReference>
<sequence>MKVKICMVIWALAAITSAWGEPGKSTEVVFQRMPICEHMGRIPICPKIYQPVCGTNGNTYGNECQLCIARIKTKQDIQITKDGPC</sequence>
<dbReference type="Pfam" id="PF00050">
    <property type="entry name" value="Kazal_1"/>
    <property type="match status" value="1"/>
</dbReference>
<comment type="subcellular location">
    <subcellularLocation>
        <location evidence="1">Secreted</location>
    </subcellularLocation>
</comment>
<dbReference type="GeneTree" id="ENSGT00530000064269"/>
<feature type="signal peptide" evidence="6">
    <location>
        <begin position="1"/>
        <end position="20"/>
    </location>
</feature>
<dbReference type="SMART" id="SM00280">
    <property type="entry name" value="KAZAL"/>
    <property type="match status" value="1"/>
</dbReference>